<evidence type="ECO:0000256" key="2">
    <source>
        <dbReference type="SAM" id="MobiDB-lite"/>
    </source>
</evidence>
<evidence type="ECO:0000313" key="3">
    <source>
        <dbReference type="EMBL" id="KAK8082820.1"/>
    </source>
</evidence>
<dbReference type="Proteomes" id="UP001446871">
    <property type="component" value="Unassembled WGS sequence"/>
</dbReference>
<feature type="coiled-coil region" evidence="1">
    <location>
        <begin position="286"/>
        <end position="313"/>
    </location>
</feature>
<dbReference type="EMBL" id="JAQQWM010000001">
    <property type="protein sequence ID" value="KAK8082820.1"/>
    <property type="molecule type" value="Genomic_DNA"/>
</dbReference>
<organism evidence="3 4">
    <name type="scientific">Apiospora saccharicola</name>
    <dbReference type="NCBI Taxonomy" id="335842"/>
    <lineage>
        <taxon>Eukaryota</taxon>
        <taxon>Fungi</taxon>
        <taxon>Dikarya</taxon>
        <taxon>Ascomycota</taxon>
        <taxon>Pezizomycotina</taxon>
        <taxon>Sordariomycetes</taxon>
        <taxon>Xylariomycetidae</taxon>
        <taxon>Amphisphaeriales</taxon>
        <taxon>Apiosporaceae</taxon>
        <taxon>Apiospora</taxon>
    </lineage>
</organism>
<sequence length="326" mass="37243">MEANYASNHWKSLFLNPPSRMPEWMEVPLDQRLERALLQPSKHQTISHRRRREMLRNRRARSPAHQPPLQPTAAFHQPPAPAPVPSQSPWYCPPEIPTLAIPQISVRAPSPRYSPGSTTSFSCYPPAAPVAAETPVFRPKPLPAQYDPETPTPRPHPNKKLAMSFLIHPQNEEVLPPPQPHQQWAPSYHDEEISKPRPMAPALTYQKVEATVARWESDQLRAEEEQAWNWGMRDSRPIVHWQSPLQVSSGRRTPSTSTFPSPSPPVLTLASSEKLQRLQGSQALEIADEEKELTRLQLLVEMQQKKLARLNMENQHWNDGRAARMR</sequence>
<feature type="compositionally biased region" description="Low complexity" evidence="2">
    <location>
        <begin position="248"/>
        <end position="260"/>
    </location>
</feature>
<proteinExistence type="predicted"/>
<feature type="region of interest" description="Disordered" evidence="2">
    <location>
        <begin position="57"/>
        <end position="85"/>
    </location>
</feature>
<gene>
    <name evidence="3" type="ORF">PG996_001601</name>
</gene>
<protein>
    <submittedName>
        <fullName evidence="3">Uncharacterized protein</fullName>
    </submittedName>
</protein>
<accession>A0ABR1WJZ8</accession>
<keyword evidence="4" id="KW-1185">Reference proteome</keyword>
<reference evidence="3 4" key="1">
    <citation type="submission" date="2023-01" db="EMBL/GenBank/DDBJ databases">
        <title>Analysis of 21 Apiospora genomes using comparative genomics revels a genus with tremendous synthesis potential of carbohydrate active enzymes and secondary metabolites.</title>
        <authorList>
            <person name="Sorensen T."/>
        </authorList>
    </citation>
    <scope>NUCLEOTIDE SEQUENCE [LARGE SCALE GENOMIC DNA]</scope>
    <source>
        <strain evidence="3 4">CBS 83171</strain>
    </source>
</reference>
<comment type="caution">
    <text evidence="3">The sequence shown here is derived from an EMBL/GenBank/DDBJ whole genome shotgun (WGS) entry which is preliminary data.</text>
</comment>
<evidence type="ECO:0000256" key="1">
    <source>
        <dbReference type="SAM" id="Coils"/>
    </source>
</evidence>
<feature type="region of interest" description="Disordered" evidence="2">
    <location>
        <begin position="245"/>
        <end position="267"/>
    </location>
</feature>
<keyword evidence="1" id="KW-0175">Coiled coil</keyword>
<evidence type="ECO:0000313" key="4">
    <source>
        <dbReference type="Proteomes" id="UP001446871"/>
    </source>
</evidence>
<name>A0ABR1WJZ8_9PEZI</name>